<dbReference type="SUPFAM" id="SSF143081">
    <property type="entry name" value="BB1717-like"/>
    <property type="match status" value="1"/>
</dbReference>
<keyword evidence="6" id="KW-0238">DNA-binding</keyword>
<keyword evidence="7" id="KW-0456">Lyase</keyword>
<gene>
    <name evidence="9" type="primary">yedK</name>
    <name evidence="9" type="ORF">NCTC13456_02188</name>
</gene>
<dbReference type="EMBL" id="UFXS01000001">
    <property type="protein sequence ID" value="STD58564.1"/>
    <property type="molecule type" value="Genomic_DNA"/>
</dbReference>
<evidence type="ECO:0000313" key="10">
    <source>
        <dbReference type="Proteomes" id="UP000254737"/>
    </source>
</evidence>
<dbReference type="GO" id="GO:0006508">
    <property type="term" value="P:proteolysis"/>
    <property type="evidence" value="ECO:0007669"/>
    <property type="project" value="UniProtKB-KW"/>
</dbReference>
<evidence type="ECO:0000256" key="7">
    <source>
        <dbReference type="ARBA" id="ARBA00023239"/>
    </source>
</evidence>
<comment type="similarity">
    <text evidence="1 8">Belongs to the SOS response-associated peptidase family.</text>
</comment>
<dbReference type="EC" id="3.4.-.-" evidence="8"/>
<keyword evidence="5" id="KW-0190">Covalent protein-DNA linkage</keyword>
<name>A0A376GDX1_9FLAO</name>
<evidence type="ECO:0000256" key="8">
    <source>
        <dbReference type="RuleBase" id="RU364100"/>
    </source>
</evidence>
<dbReference type="GO" id="GO:0016829">
    <property type="term" value="F:lyase activity"/>
    <property type="evidence" value="ECO:0007669"/>
    <property type="project" value="UniProtKB-KW"/>
</dbReference>
<evidence type="ECO:0000256" key="2">
    <source>
        <dbReference type="ARBA" id="ARBA00022670"/>
    </source>
</evidence>
<keyword evidence="4 8" id="KW-0378">Hydrolase</keyword>
<sequence>MCFHVKVTKTKEQIEKKSRLKFKPEVTFTPNPHFKGFDHPKLPVITNQQDYIHLFEWGLVPHWAGNDFNSNNTLNARIETIDEKPSFRDAYTNRCVILVDGFYEWRHEGKDKIKYDIGINNNLMCLAGLYSDDTFTIVTNEAVGIMDYIHNTKHRMPVVLNDGENLMNWLNCKPIVPFTDFSYQREDGQVSLFG</sequence>
<proteinExistence type="inferred from homology"/>
<evidence type="ECO:0000256" key="5">
    <source>
        <dbReference type="ARBA" id="ARBA00023124"/>
    </source>
</evidence>
<keyword evidence="2 8" id="KW-0645">Protease</keyword>
<evidence type="ECO:0000256" key="4">
    <source>
        <dbReference type="ARBA" id="ARBA00022801"/>
    </source>
</evidence>
<dbReference type="InterPro" id="IPR003738">
    <property type="entry name" value="SRAP"/>
</dbReference>
<dbReference type="AlphaFoldDB" id="A0A376GDX1"/>
<dbReference type="GO" id="GO:0008233">
    <property type="term" value="F:peptidase activity"/>
    <property type="evidence" value="ECO:0007669"/>
    <property type="project" value="UniProtKB-KW"/>
</dbReference>
<dbReference type="InterPro" id="IPR036590">
    <property type="entry name" value="SRAP-like"/>
</dbReference>
<evidence type="ECO:0000256" key="1">
    <source>
        <dbReference type="ARBA" id="ARBA00008136"/>
    </source>
</evidence>
<reference evidence="9 10" key="1">
    <citation type="submission" date="2018-06" db="EMBL/GenBank/DDBJ databases">
        <authorList>
            <consortium name="Pathogen Informatics"/>
            <person name="Doyle S."/>
        </authorList>
    </citation>
    <scope>NUCLEOTIDE SEQUENCE [LARGE SCALE GENOMIC DNA]</scope>
    <source>
        <strain evidence="9 10">NCTC13456</strain>
    </source>
</reference>
<evidence type="ECO:0000256" key="6">
    <source>
        <dbReference type="ARBA" id="ARBA00023125"/>
    </source>
</evidence>
<protein>
    <recommendedName>
        <fullName evidence="8">Abasic site processing protein</fullName>
        <ecNumber evidence="8">3.4.-.-</ecNumber>
    </recommendedName>
</protein>
<dbReference type="PANTHER" id="PTHR13604">
    <property type="entry name" value="DC12-RELATED"/>
    <property type="match status" value="1"/>
</dbReference>
<dbReference type="Proteomes" id="UP000254737">
    <property type="component" value="Unassembled WGS sequence"/>
</dbReference>
<dbReference type="PANTHER" id="PTHR13604:SF0">
    <property type="entry name" value="ABASIC SITE PROCESSING PROTEIN HMCES"/>
    <property type="match status" value="1"/>
</dbReference>
<dbReference type="GO" id="GO:0106300">
    <property type="term" value="P:protein-DNA covalent cross-linking repair"/>
    <property type="evidence" value="ECO:0007669"/>
    <property type="project" value="InterPro"/>
</dbReference>
<keyword evidence="3" id="KW-0227">DNA damage</keyword>
<dbReference type="Pfam" id="PF02586">
    <property type="entry name" value="SRAP"/>
    <property type="match status" value="1"/>
</dbReference>
<dbReference type="Gene3D" id="3.90.1680.10">
    <property type="entry name" value="SOS response associated peptidase-like"/>
    <property type="match status" value="1"/>
</dbReference>
<organism evidence="9 10">
    <name type="scientific">Empedobacter falsenii</name>
    <dbReference type="NCBI Taxonomy" id="343874"/>
    <lineage>
        <taxon>Bacteria</taxon>
        <taxon>Pseudomonadati</taxon>
        <taxon>Bacteroidota</taxon>
        <taxon>Flavobacteriia</taxon>
        <taxon>Flavobacteriales</taxon>
        <taxon>Weeksellaceae</taxon>
        <taxon>Empedobacter</taxon>
    </lineage>
</organism>
<evidence type="ECO:0000313" key="9">
    <source>
        <dbReference type="EMBL" id="STD58564.1"/>
    </source>
</evidence>
<evidence type="ECO:0000256" key="3">
    <source>
        <dbReference type="ARBA" id="ARBA00022763"/>
    </source>
</evidence>
<dbReference type="GO" id="GO:0003697">
    <property type="term" value="F:single-stranded DNA binding"/>
    <property type="evidence" value="ECO:0007669"/>
    <property type="project" value="InterPro"/>
</dbReference>
<dbReference type="RefSeq" id="WP_115000503.1">
    <property type="nucleotide sequence ID" value="NZ_UFXS01000001.1"/>
</dbReference>
<accession>A0A376GDX1</accession>